<protein>
    <submittedName>
        <fullName evidence="2">Uncharacterized protein</fullName>
    </submittedName>
</protein>
<sequence length="128" mass="13805">MDLVPPIGVGRVEELGTWLRRDFHVSGNWWDSSSVDIAAAGLGWCAIGLKGEARLGVWTYDGVDVIVRNALIPHRSHNFEVAGFTVSKIVSKADQASNKHRKNEKKRKHSDLTTAAPAASSLSTVAAA</sequence>
<accession>A0ABC8TMK3</accession>
<dbReference type="PANTHER" id="PTHR46434:SF1">
    <property type="entry name" value="GENETIC INTERACTOR OF PROHIBITINS 3, MITOCHONDRIAL"/>
    <property type="match status" value="1"/>
</dbReference>
<dbReference type="PANTHER" id="PTHR46434">
    <property type="entry name" value="GENETIC INTERACTOR OF PROHIBITINS 3, MITOCHONDRIAL"/>
    <property type="match status" value="1"/>
</dbReference>
<evidence type="ECO:0000313" key="3">
    <source>
        <dbReference type="Proteomes" id="UP001642360"/>
    </source>
</evidence>
<organism evidence="2 3">
    <name type="scientific">Ilex paraguariensis</name>
    <name type="common">yerba mate</name>
    <dbReference type="NCBI Taxonomy" id="185542"/>
    <lineage>
        <taxon>Eukaryota</taxon>
        <taxon>Viridiplantae</taxon>
        <taxon>Streptophyta</taxon>
        <taxon>Embryophyta</taxon>
        <taxon>Tracheophyta</taxon>
        <taxon>Spermatophyta</taxon>
        <taxon>Magnoliopsida</taxon>
        <taxon>eudicotyledons</taxon>
        <taxon>Gunneridae</taxon>
        <taxon>Pentapetalae</taxon>
        <taxon>asterids</taxon>
        <taxon>campanulids</taxon>
        <taxon>Aquifoliales</taxon>
        <taxon>Aquifoliaceae</taxon>
        <taxon>Ilex</taxon>
    </lineage>
</organism>
<keyword evidence="3" id="KW-1185">Reference proteome</keyword>
<dbReference type="AlphaFoldDB" id="A0ABC8TMK3"/>
<feature type="region of interest" description="Disordered" evidence="1">
    <location>
        <begin position="93"/>
        <end position="128"/>
    </location>
</feature>
<reference evidence="2 3" key="1">
    <citation type="submission" date="2024-02" db="EMBL/GenBank/DDBJ databases">
        <authorList>
            <person name="Vignale AGUSTIN F."/>
            <person name="Sosa J E."/>
            <person name="Modenutti C."/>
        </authorList>
    </citation>
    <scope>NUCLEOTIDE SEQUENCE [LARGE SCALE GENOMIC DNA]</scope>
</reference>
<feature type="compositionally biased region" description="Basic residues" evidence="1">
    <location>
        <begin position="98"/>
        <end position="109"/>
    </location>
</feature>
<gene>
    <name evidence="2" type="ORF">ILEXP_LOCUS38504</name>
</gene>
<dbReference type="InterPro" id="IPR050896">
    <property type="entry name" value="Mito_lipid_metab_GTPase"/>
</dbReference>
<proteinExistence type="predicted"/>
<evidence type="ECO:0000313" key="2">
    <source>
        <dbReference type="EMBL" id="CAK9169066.1"/>
    </source>
</evidence>
<dbReference type="EMBL" id="CAUOFW020005225">
    <property type="protein sequence ID" value="CAK9169066.1"/>
    <property type="molecule type" value="Genomic_DNA"/>
</dbReference>
<feature type="compositionally biased region" description="Low complexity" evidence="1">
    <location>
        <begin position="113"/>
        <end position="128"/>
    </location>
</feature>
<evidence type="ECO:0000256" key="1">
    <source>
        <dbReference type="SAM" id="MobiDB-lite"/>
    </source>
</evidence>
<dbReference type="Proteomes" id="UP001642360">
    <property type="component" value="Unassembled WGS sequence"/>
</dbReference>
<comment type="caution">
    <text evidence="2">The sequence shown here is derived from an EMBL/GenBank/DDBJ whole genome shotgun (WGS) entry which is preliminary data.</text>
</comment>
<name>A0ABC8TMK3_9AQUA</name>